<gene>
    <name evidence="1" type="ORF">GV68_08335</name>
</gene>
<sequence>MQTVHHLSWLSPRRSFDPGAGAAAIAKPDIKTQINARLVIHGGHDTMGKRLTELCTLALLAALAPALPAMAQSGPPLEEDPADLFGYSVDVTEPESGDVAAKVRDAVERSDATAEEIKMVFSVDNFRFVSLDPELVKEMEPTLARQQQGLTNLRTALSASALFHTAMQSERIDTNSVVAVALAPGDSGLPSDKQAVIYVAE</sequence>
<proteinExistence type="predicted"/>
<evidence type="ECO:0000313" key="1">
    <source>
        <dbReference type="EMBL" id="KEQ05895.1"/>
    </source>
</evidence>
<organism evidence="1 2">
    <name type="scientific">Pseudorhizobium pelagicum</name>
    <dbReference type="NCBI Taxonomy" id="1509405"/>
    <lineage>
        <taxon>Bacteria</taxon>
        <taxon>Pseudomonadati</taxon>
        <taxon>Pseudomonadota</taxon>
        <taxon>Alphaproteobacteria</taxon>
        <taxon>Hyphomicrobiales</taxon>
        <taxon>Rhizobiaceae</taxon>
        <taxon>Rhizobium/Agrobacterium group</taxon>
        <taxon>Pseudorhizobium</taxon>
    </lineage>
</organism>
<comment type="caution">
    <text evidence="1">The sequence shown here is derived from an EMBL/GenBank/DDBJ whole genome shotgun (WGS) entry which is preliminary data.</text>
</comment>
<dbReference type="AlphaFoldDB" id="A0A922NYW8"/>
<evidence type="ECO:0000313" key="2">
    <source>
        <dbReference type="Proteomes" id="UP000052167"/>
    </source>
</evidence>
<protein>
    <submittedName>
        <fullName evidence="1">Uncharacterized protein</fullName>
    </submittedName>
</protein>
<keyword evidence="2" id="KW-1185">Reference proteome</keyword>
<reference evidence="1 2" key="1">
    <citation type="submission" date="2014-06" db="EMBL/GenBank/DDBJ databases">
        <title>Rhizobium pelagicum/R2-400B4.</title>
        <authorList>
            <person name="Kimes N.E."/>
            <person name="Lopez-Perez M."/>
        </authorList>
    </citation>
    <scope>NUCLEOTIDE SEQUENCE [LARGE SCALE GENOMIC DNA]</scope>
    <source>
        <strain evidence="1 2">R2-400B4</strain>
    </source>
</reference>
<dbReference type="EMBL" id="JOKJ01000018">
    <property type="protein sequence ID" value="KEQ05895.1"/>
    <property type="molecule type" value="Genomic_DNA"/>
</dbReference>
<name>A0A922NYW8_9HYPH</name>
<dbReference type="Proteomes" id="UP000052167">
    <property type="component" value="Unassembled WGS sequence"/>
</dbReference>
<accession>A0A922NYW8</accession>